<organism evidence="7 8">
    <name type="scientific">Lacimicrobium alkaliphilum</name>
    <dbReference type="NCBI Taxonomy" id="1526571"/>
    <lineage>
        <taxon>Bacteria</taxon>
        <taxon>Pseudomonadati</taxon>
        <taxon>Pseudomonadota</taxon>
        <taxon>Gammaproteobacteria</taxon>
        <taxon>Alteromonadales</taxon>
        <taxon>Alteromonadaceae</taxon>
        <taxon>Lacimicrobium</taxon>
    </lineage>
</organism>
<feature type="transmembrane region" description="Helical" evidence="6">
    <location>
        <begin position="105"/>
        <end position="128"/>
    </location>
</feature>
<evidence type="ECO:0000313" key="7">
    <source>
        <dbReference type="EMBL" id="GGD58369.1"/>
    </source>
</evidence>
<feature type="transmembrane region" description="Helical" evidence="6">
    <location>
        <begin position="148"/>
        <end position="169"/>
    </location>
</feature>
<evidence type="ECO:0000256" key="3">
    <source>
        <dbReference type="ARBA" id="ARBA00022692"/>
    </source>
</evidence>
<evidence type="ECO:0000256" key="6">
    <source>
        <dbReference type="SAM" id="Phobius"/>
    </source>
</evidence>
<gene>
    <name evidence="7" type="ORF">GCM10011357_12070</name>
</gene>
<dbReference type="PANTHER" id="PTHR33545:SF5">
    <property type="entry name" value="UPF0750 MEMBRANE PROTEIN YITT"/>
    <property type="match status" value="1"/>
</dbReference>
<comment type="caution">
    <text evidence="7">The sequence shown here is derived from an EMBL/GenBank/DDBJ whole genome shotgun (WGS) entry which is preliminary data.</text>
</comment>
<dbReference type="Pfam" id="PF02588">
    <property type="entry name" value="YitT_membrane"/>
    <property type="match status" value="1"/>
</dbReference>
<feature type="transmembrane region" description="Helical" evidence="6">
    <location>
        <begin position="175"/>
        <end position="192"/>
    </location>
</feature>
<keyword evidence="3 6" id="KW-0812">Transmembrane</keyword>
<feature type="transmembrane region" description="Helical" evidence="6">
    <location>
        <begin position="52"/>
        <end position="73"/>
    </location>
</feature>
<dbReference type="InterPro" id="IPR051461">
    <property type="entry name" value="UPF0750_membrane"/>
</dbReference>
<comment type="subcellular location">
    <subcellularLocation>
        <location evidence="1">Cell membrane</location>
        <topology evidence="1">Multi-pass membrane protein</topology>
    </subcellularLocation>
</comment>
<keyword evidence="8" id="KW-1185">Reference proteome</keyword>
<name>A0ABQ1R953_9ALTE</name>
<sequence length="203" mass="22218">MPLLFPRMYSTLEEAFALLLAAMLLSLGVTFFEASSAISGGLTGLTMLLVDYVPVSFGTLLVILNLPFYLLAYFRIGKVVAFKSVFCSSLVSLCVDHMWSVLDIAYIHPLYAAVAGGMLFGCGLLILLRHNGSLGGFTILAMYMERRWSIHIGRTQLIIDILIISLSYIHASLMGLILSCLAVSLLNLVIILNHKPRGYRGIG</sequence>
<evidence type="ECO:0000256" key="2">
    <source>
        <dbReference type="ARBA" id="ARBA00022475"/>
    </source>
</evidence>
<dbReference type="Proteomes" id="UP000614272">
    <property type="component" value="Unassembled WGS sequence"/>
</dbReference>
<reference evidence="8" key="1">
    <citation type="journal article" date="2019" name="Int. J. Syst. Evol. Microbiol.">
        <title>The Global Catalogue of Microorganisms (GCM) 10K type strain sequencing project: providing services to taxonomists for standard genome sequencing and annotation.</title>
        <authorList>
            <consortium name="The Broad Institute Genomics Platform"/>
            <consortium name="The Broad Institute Genome Sequencing Center for Infectious Disease"/>
            <person name="Wu L."/>
            <person name="Ma J."/>
        </authorList>
    </citation>
    <scope>NUCLEOTIDE SEQUENCE [LARGE SCALE GENOMIC DNA]</scope>
    <source>
        <strain evidence="8">CGMCC 1.12923</strain>
    </source>
</reference>
<accession>A0ABQ1R953</accession>
<dbReference type="RefSeq" id="WP_099035607.1">
    <property type="nucleotide sequence ID" value="NZ_BMGJ01000003.1"/>
</dbReference>
<protein>
    <submittedName>
        <fullName evidence="7">Membrane protein</fullName>
    </submittedName>
</protein>
<proteinExistence type="predicted"/>
<evidence type="ECO:0000256" key="1">
    <source>
        <dbReference type="ARBA" id="ARBA00004651"/>
    </source>
</evidence>
<dbReference type="InterPro" id="IPR003740">
    <property type="entry name" value="YitT"/>
</dbReference>
<evidence type="ECO:0000256" key="4">
    <source>
        <dbReference type="ARBA" id="ARBA00022989"/>
    </source>
</evidence>
<keyword evidence="4 6" id="KW-1133">Transmembrane helix</keyword>
<keyword evidence="2" id="KW-1003">Cell membrane</keyword>
<dbReference type="PANTHER" id="PTHR33545">
    <property type="entry name" value="UPF0750 MEMBRANE PROTEIN YITT-RELATED"/>
    <property type="match status" value="1"/>
</dbReference>
<evidence type="ECO:0000256" key="5">
    <source>
        <dbReference type="ARBA" id="ARBA00023136"/>
    </source>
</evidence>
<keyword evidence="5 6" id="KW-0472">Membrane</keyword>
<dbReference type="EMBL" id="BMGJ01000003">
    <property type="protein sequence ID" value="GGD58369.1"/>
    <property type="molecule type" value="Genomic_DNA"/>
</dbReference>
<evidence type="ECO:0000313" key="8">
    <source>
        <dbReference type="Proteomes" id="UP000614272"/>
    </source>
</evidence>